<dbReference type="EMBL" id="KF900772">
    <property type="protein sequence ID" value="AIF06495.1"/>
    <property type="molecule type" value="Genomic_DNA"/>
</dbReference>
<dbReference type="PANTHER" id="PTHR44068">
    <property type="entry name" value="ZGC:194242"/>
    <property type="match status" value="1"/>
</dbReference>
<proteinExistence type="predicted"/>
<keyword evidence="1 3" id="KW-0808">Transferase</keyword>
<evidence type="ECO:0000259" key="2">
    <source>
        <dbReference type="Pfam" id="PF08241"/>
    </source>
</evidence>
<accession>A0A075GU83</accession>
<dbReference type="GO" id="GO:0032259">
    <property type="term" value="P:methylation"/>
    <property type="evidence" value="ECO:0007669"/>
    <property type="project" value="UniProtKB-KW"/>
</dbReference>
<sequence>MFQINPMEIILWTFRRNENDIVNLYNTLSPVMQLATGGNMLNFGYWHKEDISPVNAQNRLCNKIGKLAELESANSLLDIGSGLSAPAIIWAKLYPDVNISCLNINYIQLQLAKKIVEEKTPNSMINEINSTSTMLPFSTNSLERVIALESAQHFKPFHDFISESHRVLKKDGILTFAMPVIKNNSNVKKLGILALTWSSEHYKQDFVISKTTKKFKMIKKIEIGHDVFEPLSNYYIKNRRRLRNNILTQYPSYVENLLFKSLLKMKKTSHEKLIDYLLIKCIKVN</sequence>
<dbReference type="InterPro" id="IPR050447">
    <property type="entry name" value="Erg6_SMT_methyltransf"/>
</dbReference>
<dbReference type="CDD" id="cd02440">
    <property type="entry name" value="AdoMet_MTases"/>
    <property type="match status" value="1"/>
</dbReference>
<dbReference type="Pfam" id="PF08241">
    <property type="entry name" value="Methyltransf_11"/>
    <property type="match status" value="1"/>
</dbReference>
<name>A0A075GU83_9ARCH</name>
<dbReference type="InterPro" id="IPR029063">
    <property type="entry name" value="SAM-dependent_MTases_sf"/>
</dbReference>
<feature type="domain" description="Methyltransferase type 11" evidence="2">
    <location>
        <begin position="77"/>
        <end position="175"/>
    </location>
</feature>
<gene>
    <name evidence="3" type="primary">mcyJ</name>
</gene>
<protein>
    <submittedName>
        <fullName evidence="3">Methyltransferase type 11 (McyJ)</fullName>
    </submittedName>
</protein>
<reference evidence="3" key="1">
    <citation type="journal article" date="2014" name="Genome Biol. Evol.">
        <title>Pangenome evidence for extensive interdomain horizontal transfer affecting lineage core and shell genes in uncultured planktonic thaumarchaeota and euryarchaeota.</title>
        <authorList>
            <person name="Deschamps P."/>
            <person name="Zivanovic Y."/>
            <person name="Moreira D."/>
            <person name="Rodriguez-Valera F."/>
            <person name="Lopez-Garcia P."/>
        </authorList>
    </citation>
    <scope>NUCLEOTIDE SEQUENCE</scope>
</reference>
<keyword evidence="3" id="KW-0489">Methyltransferase</keyword>
<dbReference type="PANTHER" id="PTHR44068:SF11">
    <property type="entry name" value="GERANYL DIPHOSPHATE 2-C-METHYLTRANSFERASE"/>
    <property type="match status" value="1"/>
</dbReference>
<dbReference type="SUPFAM" id="SSF53335">
    <property type="entry name" value="S-adenosyl-L-methionine-dependent methyltransferases"/>
    <property type="match status" value="1"/>
</dbReference>
<evidence type="ECO:0000313" key="3">
    <source>
        <dbReference type="EMBL" id="AIF06495.1"/>
    </source>
</evidence>
<dbReference type="InterPro" id="IPR013216">
    <property type="entry name" value="Methyltransf_11"/>
</dbReference>
<dbReference type="GO" id="GO:0008757">
    <property type="term" value="F:S-adenosylmethionine-dependent methyltransferase activity"/>
    <property type="evidence" value="ECO:0007669"/>
    <property type="project" value="InterPro"/>
</dbReference>
<evidence type="ECO:0000256" key="1">
    <source>
        <dbReference type="ARBA" id="ARBA00022679"/>
    </source>
</evidence>
<dbReference type="Gene3D" id="3.40.50.150">
    <property type="entry name" value="Vaccinia Virus protein VP39"/>
    <property type="match status" value="1"/>
</dbReference>
<organism evidence="3">
    <name type="scientific">uncultured marine thaumarchaeote KM3_193_A03</name>
    <dbReference type="NCBI Taxonomy" id="1456081"/>
    <lineage>
        <taxon>Archaea</taxon>
        <taxon>Nitrososphaerota</taxon>
        <taxon>environmental samples</taxon>
    </lineage>
</organism>
<dbReference type="AlphaFoldDB" id="A0A075GU83"/>